<comment type="caution">
    <text evidence="1">The sequence shown here is derived from an EMBL/GenBank/DDBJ whole genome shotgun (WGS) entry which is preliminary data.</text>
</comment>
<protein>
    <submittedName>
        <fullName evidence="1">Uncharacterized protein</fullName>
    </submittedName>
</protein>
<evidence type="ECO:0000313" key="2">
    <source>
        <dbReference type="Proteomes" id="UP000772434"/>
    </source>
</evidence>
<dbReference type="Proteomes" id="UP000772434">
    <property type="component" value="Unassembled WGS sequence"/>
</dbReference>
<organism evidence="1 2">
    <name type="scientific">Rhodocollybia butyracea</name>
    <dbReference type="NCBI Taxonomy" id="206335"/>
    <lineage>
        <taxon>Eukaryota</taxon>
        <taxon>Fungi</taxon>
        <taxon>Dikarya</taxon>
        <taxon>Basidiomycota</taxon>
        <taxon>Agaricomycotina</taxon>
        <taxon>Agaricomycetes</taxon>
        <taxon>Agaricomycetidae</taxon>
        <taxon>Agaricales</taxon>
        <taxon>Marasmiineae</taxon>
        <taxon>Omphalotaceae</taxon>
        <taxon>Rhodocollybia</taxon>
    </lineage>
</organism>
<keyword evidence="2" id="KW-1185">Reference proteome</keyword>
<reference evidence="1" key="1">
    <citation type="submission" date="2020-11" db="EMBL/GenBank/DDBJ databases">
        <authorList>
            <consortium name="DOE Joint Genome Institute"/>
            <person name="Ahrendt S."/>
            <person name="Riley R."/>
            <person name="Andreopoulos W."/>
            <person name="Labutti K."/>
            <person name="Pangilinan J."/>
            <person name="Ruiz-Duenas F.J."/>
            <person name="Barrasa J.M."/>
            <person name="Sanchez-Garcia M."/>
            <person name="Camarero S."/>
            <person name="Miyauchi S."/>
            <person name="Serrano A."/>
            <person name="Linde D."/>
            <person name="Babiker R."/>
            <person name="Drula E."/>
            <person name="Ayuso-Fernandez I."/>
            <person name="Pacheco R."/>
            <person name="Padilla G."/>
            <person name="Ferreira P."/>
            <person name="Barriuso J."/>
            <person name="Kellner H."/>
            <person name="Castanera R."/>
            <person name="Alfaro M."/>
            <person name="Ramirez L."/>
            <person name="Pisabarro A.G."/>
            <person name="Kuo A."/>
            <person name="Tritt A."/>
            <person name="Lipzen A."/>
            <person name="He G."/>
            <person name="Yan M."/>
            <person name="Ng V."/>
            <person name="Cullen D."/>
            <person name="Martin F."/>
            <person name="Rosso M.-N."/>
            <person name="Henrissat B."/>
            <person name="Hibbett D."/>
            <person name="Martinez A.T."/>
            <person name="Grigoriev I.V."/>
        </authorList>
    </citation>
    <scope>NUCLEOTIDE SEQUENCE</scope>
    <source>
        <strain evidence="1">AH 40177</strain>
    </source>
</reference>
<dbReference type="OrthoDB" id="2911012at2759"/>
<accession>A0A9P5PFX4</accession>
<sequence>MISSPLRQQFMSPLNESSQRTATAANTSLTQAFWQSISLDESVDDAAAPGFLSPGGMISPMIFGTKEGVVWSPSRQYEDAAARVRTLKKELMTLGKSEVPPTTVMSPSPEDPFSAFPSFAAVLSLDHKTEGSIITYPPRVVTVESAEKR</sequence>
<evidence type="ECO:0000313" key="1">
    <source>
        <dbReference type="EMBL" id="KAF9062651.1"/>
    </source>
</evidence>
<gene>
    <name evidence="1" type="ORF">BDP27DRAFT_277362</name>
</gene>
<dbReference type="AlphaFoldDB" id="A0A9P5PFX4"/>
<proteinExistence type="predicted"/>
<name>A0A9P5PFX4_9AGAR</name>
<dbReference type="EMBL" id="JADNRY010000166">
    <property type="protein sequence ID" value="KAF9062651.1"/>
    <property type="molecule type" value="Genomic_DNA"/>
</dbReference>